<accession>A0ABZ3ET19</accession>
<evidence type="ECO:0000256" key="4">
    <source>
        <dbReference type="ARBA" id="ARBA00022692"/>
    </source>
</evidence>
<dbReference type="PANTHER" id="PTHR32089:SF112">
    <property type="entry name" value="LYSOZYME-LIKE PROTEIN-RELATED"/>
    <property type="match status" value="1"/>
</dbReference>
<feature type="transmembrane region" description="Helical" evidence="10">
    <location>
        <begin position="280"/>
        <end position="303"/>
    </location>
</feature>
<evidence type="ECO:0000259" key="11">
    <source>
        <dbReference type="PROSITE" id="PS50111"/>
    </source>
</evidence>
<dbReference type="SUPFAM" id="SSF58104">
    <property type="entry name" value="Methyl-accepting chemotaxis protein (MCP) signaling domain"/>
    <property type="match status" value="1"/>
</dbReference>
<evidence type="ECO:0000259" key="12">
    <source>
        <dbReference type="PROSITE" id="PS50885"/>
    </source>
</evidence>
<evidence type="ECO:0000256" key="6">
    <source>
        <dbReference type="ARBA" id="ARBA00023136"/>
    </source>
</evidence>
<reference evidence="13 14" key="1">
    <citation type="submission" date="2024-02" db="EMBL/GenBank/DDBJ databases">
        <title>Bacterial strain from lacustrine sediment.</title>
        <authorList>
            <person name="Petit C."/>
            <person name="Fadhlaoui K."/>
        </authorList>
    </citation>
    <scope>NUCLEOTIDE SEQUENCE [LARGE SCALE GENOMIC DNA]</scope>
    <source>
        <strain evidence="13 14">IPX-CK</strain>
    </source>
</reference>
<keyword evidence="5 10" id="KW-1133">Transmembrane helix</keyword>
<dbReference type="InterPro" id="IPR004089">
    <property type="entry name" value="MCPsignal_dom"/>
</dbReference>
<name>A0ABZ3ET19_9FIRM</name>
<dbReference type="CDD" id="cd12914">
    <property type="entry name" value="PDC1_DGC_like"/>
    <property type="match status" value="1"/>
</dbReference>
<dbReference type="SUPFAM" id="SSF103190">
    <property type="entry name" value="Sensory domain-like"/>
    <property type="match status" value="1"/>
</dbReference>
<dbReference type="Gene3D" id="3.30.450.20">
    <property type="entry name" value="PAS domain"/>
    <property type="match status" value="1"/>
</dbReference>
<dbReference type="InterPro" id="IPR003660">
    <property type="entry name" value="HAMP_dom"/>
</dbReference>
<dbReference type="InterPro" id="IPR029151">
    <property type="entry name" value="Sensor-like_sf"/>
</dbReference>
<evidence type="ECO:0000256" key="8">
    <source>
        <dbReference type="ARBA" id="ARBA00029447"/>
    </source>
</evidence>
<dbReference type="CDD" id="cd12912">
    <property type="entry name" value="PDC2_MCP_like"/>
    <property type="match status" value="1"/>
</dbReference>
<protein>
    <submittedName>
        <fullName evidence="13">Methyl-accepting chemotaxis protein</fullName>
    </submittedName>
</protein>
<dbReference type="Gene3D" id="1.10.287.950">
    <property type="entry name" value="Methyl-accepting chemotaxis protein"/>
    <property type="match status" value="1"/>
</dbReference>
<dbReference type="PROSITE" id="PS50885">
    <property type="entry name" value="HAMP"/>
    <property type="match status" value="1"/>
</dbReference>
<gene>
    <name evidence="13" type="ORF">V6984_14160</name>
</gene>
<evidence type="ECO:0000256" key="9">
    <source>
        <dbReference type="PROSITE-ProRule" id="PRU00284"/>
    </source>
</evidence>
<evidence type="ECO:0000256" key="5">
    <source>
        <dbReference type="ARBA" id="ARBA00022989"/>
    </source>
</evidence>
<keyword evidence="6 10" id="KW-0472">Membrane</keyword>
<dbReference type="RefSeq" id="WP_342756264.1">
    <property type="nucleotide sequence ID" value="NZ_CP146256.1"/>
</dbReference>
<dbReference type="SMART" id="SM00304">
    <property type="entry name" value="HAMP"/>
    <property type="match status" value="1"/>
</dbReference>
<evidence type="ECO:0000256" key="7">
    <source>
        <dbReference type="ARBA" id="ARBA00023224"/>
    </source>
</evidence>
<dbReference type="CDD" id="cd06225">
    <property type="entry name" value="HAMP"/>
    <property type="match status" value="1"/>
</dbReference>
<keyword evidence="14" id="KW-1185">Reference proteome</keyword>
<evidence type="ECO:0000256" key="10">
    <source>
        <dbReference type="SAM" id="Phobius"/>
    </source>
</evidence>
<evidence type="ECO:0000313" key="13">
    <source>
        <dbReference type="EMBL" id="XAH72650.1"/>
    </source>
</evidence>
<dbReference type="Pfam" id="PF00015">
    <property type="entry name" value="MCPsignal"/>
    <property type="match status" value="1"/>
</dbReference>
<evidence type="ECO:0000313" key="14">
    <source>
        <dbReference type="Proteomes" id="UP001451571"/>
    </source>
</evidence>
<keyword evidence="2" id="KW-1003">Cell membrane</keyword>
<feature type="domain" description="Methyl-accepting transducer" evidence="11">
    <location>
        <begin position="378"/>
        <end position="635"/>
    </location>
</feature>
<dbReference type="Pfam" id="PF00672">
    <property type="entry name" value="HAMP"/>
    <property type="match status" value="1"/>
</dbReference>
<dbReference type="PROSITE" id="PS50111">
    <property type="entry name" value="CHEMOTAXIS_TRANSDUC_2"/>
    <property type="match status" value="1"/>
</dbReference>
<evidence type="ECO:0000256" key="3">
    <source>
        <dbReference type="ARBA" id="ARBA00022500"/>
    </source>
</evidence>
<feature type="domain" description="HAMP" evidence="12">
    <location>
        <begin position="304"/>
        <end position="359"/>
    </location>
</feature>
<feature type="transmembrane region" description="Helical" evidence="10">
    <location>
        <begin position="12"/>
        <end position="31"/>
    </location>
</feature>
<dbReference type="PANTHER" id="PTHR32089">
    <property type="entry name" value="METHYL-ACCEPTING CHEMOTAXIS PROTEIN MCPB"/>
    <property type="match status" value="1"/>
</dbReference>
<keyword evidence="7 9" id="KW-0807">Transducer</keyword>
<organism evidence="13 14">
    <name type="scientific">Kineothrix sedimenti</name>
    <dbReference type="NCBI Taxonomy" id="3123317"/>
    <lineage>
        <taxon>Bacteria</taxon>
        <taxon>Bacillati</taxon>
        <taxon>Bacillota</taxon>
        <taxon>Clostridia</taxon>
        <taxon>Lachnospirales</taxon>
        <taxon>Lachnospiraceae</taxon>
        <taxon>Kineothrix</taxon>
    </lineage>
</organism>
<comment type="subcellular location">
    <subcellularLocation>
        <location evidence="1">Cell membrane</location>
        <topology evidence="1">Multi-pass membrane protein</topology>
    </subcellularLocation>
</comment>
<dbReference type="Gene3D" id="6.10.340.10">
    <property type="match status" value="1"/>
</dbReference>
<sequence>MKSIKSKMIVSITALVIGIIVAMTLVTKFYSTQALNDTTNSMLVSLADRSADLIANKVESNLEYVSAIASRSEILNNSLTIERKLKSLANVIEERDYIKIGISDINGHIIFSNSTNADISERDYFKLAVNGTANVSDPLMSSTEGIIVVVYAVPIINDGKVVGVLTATKDSNEISNMINEITVGQSGKAFMLNAEGVKIAHYNNELVEKMDNDLENVKNDSELLELATLEEKMIRGEQGIGEYTYNGEDKELAYAPVSGTSWSLAVSVLKSEVLSQVDQLVNILVTLAVVSIIVSVIIVYVIANQFAKNLRMVTQYMIPMSEGDFTQVIEENKLKTKDEIGQMMRAFNTMQNSLSDMFKLVVDNSEKVDENAENLSQVSGQMNEAVGMVNDAIQDVAQGSAVQAESISSIARDMNTFSGNMEQIVLDIKDVNTSTYGIKTLSENSNQNMESLSESVKNTNNTFGIFRDRIIILGQNLEQINDITKLINGISEQTNLLSLNATIEAARAGDAGKGFAVVADEIRKLSEQSKNSAERINDLISKISAGNVEIEESTKLLDKEFMDQTDVIDITLESFNEIVVSVQNILPKIKNVNDSAERINEKTNSIMGELDQISAISEESSAATEEISASMEQLFSSSEQIAESASNLRDRMEEMIKETRKFKL</sequence>
<dbReference type="SMART" id="SM00283">
    <property type="entry name" value="MA"/>
    <property type="match status" value="1"/>
</dbReference>
<keyword evidence="4 10" id="KW-0812">Transmembrane</keyword>
<evidence type="ECO:0000256" key="1">
    <source>
        <dbReference type="ARBA" id="ARBA00004651"/>
    </source>
</evidence>
<dbReference type="Pfam" id="PF02743">
    <property type="entry name" value="dCache_1"/>
    <property type="match status" value="1"/>
</dbReference>
<dbReference type="InterPro" id="IPR033479">
    <property type="entry name" value="dCache_1"/>
</dbReference>
<comment type="similarity">
    <text evidence="8">Belongs to the methyl-accepting chemotaxis (MCP) protein family.</text>
</comment>
<dbReference type="EMBL" id="CP146256">
    <property type="protein sequence ID" value="XAH72650.1"/>
    <property type="molecule type" value="Genomic_DNA"/>
</dbReference>
<dbReference type="Proteomes" id="UP001451571">
    <property type="component" value="Chromosome"/>
</dbReference>
<proteinExistence type="inferred from homology"/>
<keyword evidence="3" id="KW-0145">Chemotaxis</keyword>
<evidence type="ECO:0000256" key="2">
    <source>
        <dbReference type="ARBA" id="ARBA00022475"/>
    </source>
</evidence>